<dbReference type="KEGG" id="srt:Srot_0510"/>
<feature type="domain" description="PknH-like extracellular" evidence="1">
    <location>
        <begin position="132"/>
        <end position="286"/>
    </location>
</feature>
<reference evidence="2 3" key="1">
    <citation type="journal article" date="2010" name="Stand. Genomic Sci.">
        <title>Complete genome sequence of Segniliparus rotundus type strain (CDC 1076).</title>
        <authorList>
            <person name="Sikorski J."/>
            <person name="Lapidus A."/>
            <person name="Copeland A."/>
            <person name="Misra M."/>
            <person name="Glavina Del Rio T."/>
            <person name="Nolan M."/>
            <person name="Lucas S."/>
            <person name="Chen F."/>
            <person name="Tice H."/>
            <person name="Cheng J.F."/>
            <person name="Jando M."/>
            <person name="Schneider S."/>
            <person name="Bruce D."/>
            <person name="Goodwin L."/>
            <person name="Pitluck S."/>
            <person name="Liolios K."/>
            <person name="Mikhailova N."/>
            <person name="Pati A."/>
            <person name="Ivanova N."/>
            <person name="Mavromatis K."/>
            <person name="Chen A."/>
            <person name="Palaniappan K."/>
            <person name="Chertkov O."/>
            <person name="Land M."/>
            <person name="Hauser L."/>
            <person name="Chang Y.J."/>
            <person name="Jeffries C.D."/>
            <person name="Brettin T."/>
            <person name="Detter J.C."/>
            <person name="Han C."/>
            <person name="Rohde M."/>
            <person name="Goker M."/>
            <person name="Bristow J."/>
            <person name="Eisen J.A."/>
            <person name="Markowitz V."/>
            <person name="Hugenholtz P."/>
            <person name="Kyrpides N.C."/>
            <person name="Klenk H.P."/>
        </authorList>
    </citation>
    <scope>NUCLEOTIDE SEQUENCE [LARGE SCALE GENOMIC DNA]</scope>
    <source>
        <strain evidence="3">ATCC BAA-972 / CDC 1076 / CIP 108378 / DSM 44985 / JCM 13578</strain>
    </source>
</reference>
<dbReference type="EMBL" id="CP001958">
    <property type="protein sequence ID" value="ADG96994.1"/>
    <property type="molecule type" value="Genomic_DNA"/>
</dbReference>
<accession>D6ZC17</accession>
<dbReference type="Gene3D" id="3.40.1000.70">
    <property type="entry name" value="PknH-like extracellular domain"/>
    <property type="match status" value="1"/>
</dbReference>
<protein>
    <recommendedName>
        <fullName evidence="1">PknH-like extracellular domain-containing protein</fullName>
    </recommendedName>
</protein>
<keyword evidence="3" id="KW-1185">Reference proteome</keyword>
<dbReference type="HOGENOM" id="CLU_939723_0_0_11"/>
<evidence type="ECO:0000313" key="2">
    <source>
        <dbReference type="EMBL" id="ADG96994.1"/>
    </source>
</evidence>
<organism evidence="2 3">
    <name type="scientific">Segniliparus rotundus (strain ATCC BAA-972 / CDC 1076 / CIP 108378 / DSM 44985 / JCM 13578)</name>
    <dbReference type="NCBI Taxonomy" id="640132"/>
    <lineage>
        <taxon>Bacteria</taxon>
        <taxon>Bacillati</taxon>
        <taxon>Actinomycetota</taxon>
        <taxon>Actinomycetes</taxon>
        <taxon>Mycobacteriales</taxon>
        <taxon>Segniliparaceae</taxon>
        <taxon>Segniliparus</taxon>
    </lineage>
</organism>
<evidence type="ECO:0000313" key="3">
    <source>
        <dbReference type="Proteomes" id="UP000002247"/>
    </source>
</evidence>
<evidence type="ECO:0000259" key="1">
    <source>
        <dbReference type="Pfam" id="PF14032"/>
    </source>
</evidence>
<dbReference type="AlphaFoldDB" id="D6ZC17"/>
<sequence length="296" mass="31211">MQFRVCAGGLCHYTERMFPRSRPRAAPVPARAATGLASRPQRGGADLLALAERASERADTLAKPLEQARLPSFPLLKITRALGVAVTITALASCGDPKEPGARRAQSSQRVAPIAAEAIQSLFEPGHFNASGNIESMYSSASPPECRALVLEVDSPLLMRGQVASASAIAPKPGDKEHAQIVEIAAVYREGFSATDVIAEAAAMREHCEGTPITGSTQGGGNSTFQLIGQPSSGSPNILLWTLSALGKAWFCNNALIAAHNAAVEITSCYPSPAPKMRELAQSALSRIERQARSSR</sequence>
<dbReference type="Proteomes" id="UP000002247">
    <property type="component" value="Chromosome"/>
</dbReference>
<dbReference type="Pfam" id="PF14032">
    <property type="entry name" value="PknH_C"/>
    <property type="match status" value="1"/>
</dbReference>
<dbReference type="InterPro" id="IPR026954">
    <property type="entry name" value="PknH-like_Extracell"/>
</dbReference>
<proteinExistence type="predicted"/>
<dbReference type="InterPro" id="IPR038232">
    <property type="entry name" value="PknH-like_Extracell_sf"/>
</dbReference>
<gene>
    <name evidence="2" type="ordered locus">Srot_0510</name>
</gene>
<dbReference type="STRING" id="640132.Srot_0510"/>
<name>D6ZC17_SEGRD</name>